<evidence type="ECO:0000313" key="5">
    <source>
        <dbReference type="Proteomes" id="UP000678499"/>
    </source>
</evidence>
<feature type="region of interest" description="Disordered" evidence="3">
    <location>
        <begin position="260"/>
        <end position="298"/>
    </location>
</feature>
<keyword evidence="5" id="KW-1185">Reference proteome</keyword>
<feature type="region of interest" description="Disordered" evidence="3">
    <location>
        <begin position="1"/>
        <end position="20"/>
    </location>
</feature>
<dbReference type="GO" id="GO:0000290">
    <property type="term" value="P:deadenylation-dependent decapping of nuclear-transcribed mRNA"/>
    <property type="evidence" value="ECO:0007669"/>
    <property type="project" value="InterPro"/>
</dbReference>
<dbReference type="GO" id="GO:0033962">
    <property type="term" value="P:P-body assembly"/>
    <property type="evidence" value="ECO:0007669"/>
    <property type="project" value="TreeGrafter"/>
</dbReference>
<feature type="compositionally biased region" description="Polar residues" evidence="3">
    <location>
        <begin position="186"/>
        <end position="201"/>
    </location>
</feature>
<proteinExistence type="predicted"/>
<feature type="region of interest" description="Disordered" evidence="3">
    <location>
        <begin position="60"/>
        <end position="82"/>
    </location>
</feature>
<dbReference type="GO" id="GO:0000932">
    <property type="term" value="C:P-body"/>
    <property type="evidence" value="ECO:0007669"/>
    <property type="project" value="UniProtKB-SubCell"/>
</dbReference>
<dbReference type="InterPro" id="IPR039900">
    <property type="entry name" value="Pat1-like"/>
</dbReference>
<evidence type="ECO:0000313" key="4">
    <source>
        <dbReference type="EMBL" id="CAD7281154.1"/>
    </source>
</evidence>
<feature type="compositionally biased region" description="Low complexity" evidence="3">
    <location>
        <begin position="159"/>
        <end position="170"/>
    </location>
</feature>
<dbReference type="Proteomes" id="UP000678499">
    <property type="component" value="Unassembled WGS sequence"/>
</dbReference>
<comment type="subcellular location">
    <subcellularLocation>
        <location evidence="1">Cytoplasm</location>
        <location evidence="1">P-body</location>
    </subcellularLocation>
</comment>
<dbReference type="EMBL" id="CAJPEX010002655">
    <property type="protein sequence ID" value="CAG0921306.1"/>
    <property type="molecule type" value="Genomic_DNA"/>
</dbReference>
<accession>A0A7R9BT78</accession>
<evidence type="ECO:0000256" key="3">
    <source>
        <dbReference type="SAM" id="MobiDB-lite"/>
    </source>
</evidence>
<dbReference type="PANTHER" id="PTHR21551">
    <property type="entry name" value="TOPOISOMERASE II-ASSOCIATED PROTEIN PAT1"/>
    <property type="match status" value="1"/>
</dbReference>
<feature type="region of interest" description="Disordered" evidence="3">
    <location>
        <begin position="96"/>
        <end position="115"/>
    </location>
</feature>
<protein>
    <submittedName>
        <fullName evidence="4">Uncharacterized protein</fullName>
    </submittedName>
</protein>
<organism evidence="4">
    <name type="scientific">Notodromas monacha</name>
    <dbReference type="NCBI Taxonomy" id="399045"/>
    <lineage>
        <taxon>Eukaryota</taxon>
        <taxon>Metazoa</taxon>
        <taxon>Ecdysozoa</taxon>
        <taxon>Arthropoda</taxon>
        <taxon>Crustacea</taxon>
        <taxon>Oligostraca</taxon>
        <taxon>Ostracoda</taxon>
        <taxon>Podocopa</taxon>
        <taxon>Podocopida</taxon>
        <taxon>Cypridocopina</taxon>
        <taxon>Cypridoidea</taxon>
        <taxon>Cyprididae</taxon>
        <taxon>Notodromas</taxon>
    </lineage>
</organism>
<dbReference type="EMBL" id="OA884692">
    <property type="protein sequence ID" value="CAD7281154.1"/>
    <property type="molecule type" value="Genomic_DNA"/>
</dbReference>
<feature type="region of interest" description="Disordered" evidence="3">
    <location>
        <begin position="150"/>
        <end position="214"/>
    </location>
</feature>
<evidence type="ECO:0000256" key="1">
    <source>
        <dbReference type="ARBA" id="ARBA00004201"/>
    </source>
</evidence>
<gene>
    <name evidence="4" type="ORF">NMOB1V02_LOCUS8806</name>
</gene>
<keyword evidence="2" id="KW-0963">Cytoplasm</keyword>
<sequence>MSSPGFFDFDTNLLPLDDPPGQIDDYDACNEQTFGLDDLGDEEWNEDANADIIQQIEKERIPSERDELVGPTVKPSNDDQEDFEYITDSIQQLMLDDDDDDFGLGPSVPFDDPAIVSVPKTRPVAIKLGQRGISPPPGLPEFDEYGSPAKTNIWAPPNSAAAKGGVSSAAESDKTRPRLPPGLDNLQYSGVASSGPQTRVVSSGRPFDDPSVVHALPKVTKGGVLPEMKRMGTVPSPAKIISQPKTLAELEQEMLANDAKNRRDAPPSYRVPPPQEPPPPQADQTQIRQRPPVPPFFPEPPPGMFGRFQGPPPGLPQNMRPNFPPVRGYIMNGPIPHQIQERMAGILKPVPIDGRVRMPQRPQYPVVQNLPSANMQQQHMRPMTSSPPFDEFAGFLTDKDKTRLQNIQLTQLNTNNPYIDDYYYMVKELRAIEQLLRTTEAGNMDLKERLKVVCSGILKDQSALPSGGHAAYVPPVMEKSLGCIQVVSAIAPRKTVNIKPVSSRSQQSVLLLIENLFLRLLELEDMRRLASLMSDELLKEATLSRLELNLKSIASSVVLESKVTLMAVSRHPKGRILLARLLTFPTLGAKIGPKITDAAMSTLSVAFPREVTVDRDVFLLSLTSPSCIGRFSLEEVAVALIQVLKNPVLMNTVLVNRVLSLPGEAVRDLELRLSDSRGLATSPALIDFGVRSGIQGHATPPLIDLGVTGEVDSTPLLLPTKVNSVDGEVVIGDVEPIEIKFALRISYSVGNALLSFCSCFAEVKDEVMPCDASRGRACYKCAGAYQCVVANAPSVMSGVLVNGDAVETDPAAEFLAREQDELAGLGDDLPNVGRIKIDGEDEVMPCDASRGRACYKCAGAYQCVVANAPSVMSGVLVNGDAVETDPAAEFLAREQDELAGLGDDLPNVGRIKIDVP</sequence>
<feature type="compositionally biased region" description="Pro residues" evidence="3">
    <location>
        <begin position="269"/>
        <end position="281"/>
    </location>
</feature>
<dbReference type="AlphaFoldDB" id="A0A7R9BT78"/>
<evidence type="ECO:0000256" key="2">
    <source>
        <dbReference type="ARBA" id="ARBA00022490"/>
    </source>
</evidence>
<dbReference type="GO" id="GO:0003723">
    <property type="term" value="F:RNA binding"/>
    <property type="evidence" value="ECO:0007669"/>
    <property type="project" value="TreeGrafter"/>
</dbReference>
<reference evidence="4" key="1">
    <citation type="submission" date="2020-11" db="EMBL/GenBank/DDBJ databases">
        <authorList>
            <person name="Tran Van P."/>
        </authorList>
    </citation>
    <scope>NUCLEOTIDE SEQUENCE</scope>
</reference>
<dbReference type="OrthoDB" id="8251691at2759"/>
<name>A0A7R9BT78_9CRUS</name>
<dbReference type="PANTHER" id="PTHR21551:SF0">
    <property type="entry name" value="PROTEIN ASSOCIATED WITH TOPO II RELATED-1, ISOFORM A"/>
    <property type="match status" value="1"/>
</dbReference>